<dbReference type="KEGG" id="hdt:HYPDE_27053"/>
<gene>
    <name evidence="3" type="ORF">HYPDE_27053</name>
</gene>
<evidence type="ECO:0000256" key="1">
    <source>
        <dbReference type="SAM" id="Coils"/>
    </source>
</evidence>
<evidence type="ECO:0000313" key="3">
    <source>
        <dbReference type="EMBL" id="AGK57091.1"/>
    </source>
</evidence>
<dbReference type="Proteomes" id="UP000005952">
    <property type="component" value="Chromosome"/>
</dbReference>
<feature type="compositionally biased region" description="Polar residues" evidence="2">
    <location>
        <begin position="103"/>
        <end position="115"/>
    </location>
</feature>
<protein>
    <submittedName>
        <fullName evidence="3">Uncharacterized protein</fullName>
    </submittedName>
</protein>
<dbReference type="AlphaFoldDB" id="N0B991"/>
<reference evidence="3 4" key="1">
    <citation type="journal article" date="2013" name="Genome Announc.">
        <title>Genome sequences for three denitrifying bacterial strains isolated from a uranium- and nitrate-contaminated subsurface environment.</title>
        <authorList>
            <person name="Venkatramanan R."/>
            <person name="Prakash O."/>
            <person name="Woyke T."/>
            <person name="Chain P."/>
            <person name="Goodwin L.A."/>
            <person name="Watson D."/>
            <person name="Brooks S."/>
            <person name="Kostka J.E."/>
            <person name="Green S.J."/>
        </authorList>
    </citation>
    <scope>NUCLEOTIDE SEQUENCE [LARGE SCALE GENOMIC DNA]</scope>
    <source>
        <strain evidence="3 4">1NES1</strain>
    </source>
</reference>
<feature type="compositionally biased region" description="Basic and acidic residues" evidence="2">
    <location>
        <begin position="117"/>
        <end position="131"/>
    </location>
</feature>
<keyword evidence="1" id="KW-0175">Coiled coil</keyword>
<evidence type="ECO:0000256" key="2">
    <source>
        <dbReference type="SAM" id="MobiDB-lite"/>
    </source>
</evidence>
<feature type="region of interest" description="Disordered" evidence="2">
    <location>
        <begin position="91"/>
        <end position="132"/>
    </location>
</feature>
<dbReference type="HOGENOM" id="CLU_1223369_0_0_5"/>
<proteinExistence type="predicted"/>
<feature type="region of interest" description="Disordered" evidence="2">
    <location>
        <begin position="1"/>
        <end position="20"/>
    </location>
</feature>
<dbReference type="EMBL" id="CP005587">
    <property type="protein sequence ID" value="AGK57091.1"/>
    <property type="molecule type" value="Genomic_DNA"/>
</dbReference>
<keyword evidence="4" id="KW-1185">Reference proteome</keyword>
<evidence type="ECO:0000313" key="4">
    <source>
        <dbReference type="Proteomes" id="UP000005952"/>
    </source>
</evidence>
<sequence length="226" mass="25115">MPDPQFGAATSPDVSRQVATSPDQYVLSIEQAQQSYDHAGYPRTLRSIQRYCKNGELDCLRQETPFGVQYKITPESVARHIAQIAELASATGRDGSRLGATSPDLSRQDATSNDSHPPIEDAGHNGDDEPRQVATCRDLSPDLARDHAIVVEQLERRLEEKDERIKEKDQMIGLLTGQMAVKDEQISTMAERAKETNVLIQGLQKIMQQLQLGAPRNDNSAEQHQQ</sequence>
<name>N0B991_9HYPH</name>
<organism evidence="3 4">
    <name type="scientific">Hyphomicrobium denitrificans 1NES1</name>
    <dbReference type="NCBI Taxonomy" id="670307"/>
    <lineage>
        <taxon>Bacteria</taxon>
        <taxon>Pseudomonadati</taxon>
        <taxon>Pseudomonadota</taxon>
        <taxon>Alphaproteobacteria</taxon>
        <taxon>Hyphomicrobiales</taxon>
        <taxon>Hyphomicrobiaceae</taxon>
        <taxon>Hyphomicrobium</taxon>
    </lineage>
</organism>
<accession>N0B991</accession>
<feature type="coiled-coil region" evidence="1">
    <location>
        <begin position="144"/>
        <end position="171"/>
    </location>
</feature>